<reference evidence="12 13" key="1">
    <citation type="submission" date="2021-03" db="EMBL/GenBank/DDBJ databases">
        <title>Novel species identification of genus Shewanella.</title>
        <authorList>
            <person name="Liu G."/>
            <person name="Zhang Q."/>
        </authorList>
    </citation>
    <scope>NUCLEOTIDE SEQUENCE [LARGE SCALE GENOMIC DNA]</scope>
    <source>
        <strain evidence="12 13">FJAT-52962</strain>
    </source>
</reference>
<dbReference type="Gene3D" id="3.40.50.300">
    <property type="entry name" value="P-loop containing nucleotide triphosphate hydrolases"/>
    <property type="match status" value="2"/>
</dbReference>
<keyword evidence="4 7" id="KW-0067">ATP-binding</keyword>
<evidence type="ECO:0000313" key="13">
    <source>
        <dbReference type="Proteomes" id="UP000663207"/>
    </source>
</evidence>
<evidence type="ECO:0000256" key="1">
    <source>
        <dbReference type="ARBA" id="ARBA00022741"/>
    </source>
</evidence>
<dbReference type="InterPro" id="IPR014001">
    <property type="entry name" value="Helicase_ATP-bd"/>
</dbReference>
<evidence type="ECO:0000256" key="3">
    <source>
        <dbReference type="ARBA" id="ARBA00022806"/>
    </source>
</evidence>
<dbReference type="Pfam" id="PF00271">
    <property type="entry name" value="Helicase_C"/>
    <property type="match status" value="1"/>
</dbReference>
<dbReference type="InterPro" id="IPR027417">
    <property type="entry name" value="P-loop_NTPase"/>
</dbReference>
<evidence type="ECO:0000259" key="11">
    <source>
        <dbReference type="PROSITE" id="PS51195"/>
    </source>
</evidence>
<evidence type="ECO:0000313" key="12">
    <source>
        <dbReference type="EMBL" id="QSX38214.1"/>
    </source>
</evidence>
<feature type="domain" description="Helicase ATP-binding" evidence="9">
    <location>
        <begin position="32"/>
        <end position="210"/>
    </location>
</feature>
<evidence type="ECO:0000256" key="4">
    <source>
        <dbReference type="ARBA" id="ARBA00022840"/>
    </source>
</evidence>
<dbReference type="PROSITE" id="PS51192">
    <property type="entry name" value="HELICASE_ATP_BIND_1"/>
    <property type="match status" value="1"/>
</dbReference>
<evidence type="ECO:0000259" key="10">
    <source>
        <dbReference type="PROSITE" id="PS51194"/>
    </source>
</evidence>
<dbReference type="CDD" id="cd18787">
    <property type="entry name" value="SF2_C_DEAD"/>
    <property type="match status" value="1"/>
</dbReference>
<feature type="domain" description="Helicase C-terminal" evidence="10">
    <location>
        <begin position="220"/>
        <end position="382"/>
    </location>
</feature>
<feature type="compositionally biased region" description="Basic and acidic residues" evidence="8">
    <location>
        <begin position="402"/>
        <end position="413"/>
    </location>
</feature>
<dbReference type="InterPro" id="IPR000629">
    <property type="entry name" value="RNA-helicase_DEAD-box_CS"/>
</dbReference>
<dbReference type="InterPro" id="IPR011545">
    <property type="entry name" value="DEAD/DEAH_box_helicase_dom"/>
</dbReference>
<dbReference type="PANTHER" id="PTHR47959:SF13">
    <property type="entry name" value="ATP-DEPENDENT RNA HELICASE RHLE"/>
    <property type="match status" value="1"/>
</dbReference>
<keyword evidence="2 7" id="KW-0378">Hydrolase</keyword>
<dbReference type="InterPro" id="IPR044742">
    <property type="entry name" value="DEAD/DEAH_RhlB"/>
</dbReference>
<comment type="similarity">
    <text evidence="5 7">Belongs to the DEAD box helicase family.</text>
</comment>
<dbReference type="EMBL" id="CP071502">
    <property type="protein sequence ID" value="QSX38214.1"/>
    <property type="molecule type" value="Genomic_DNA"/>
</dbReference>
<dbReference type="InterPro" id="IPR050079">
    <property type="entry name" value="DEAD_box_RNA_helicase"/>
</dbReference>
<feature type="compositionally biased region" description="Low complexity" evidence="8">
    <location>
        <begin position="439"/>
        <end position="450"/>
    </location>
</feature>
<dbReference type="SMART" id="SM00490">
    <property type="entry name" value="HELICc"/>
    <property type="match status" value="1"/>
</dbReference>
<feature type="region of interest" description="Disordered" evidence="8">
    <location>
        <begin position="385"/>
        <end position="476"/>
    </location>
</feature>
<evidence type="ECO:0000256" key="5">
    <source>
        <dbReference type="ARBA" id="ARBA00038437"/>
    </source>
</evidence>
<evidence type="ECO:0000259" key="9">
    <source>
        <dbReference type="PROSITE" id="PS51192"/>
    </source>
</evidence>
<dbReference type="PROSITE" id="PS51195">
    <property type="entry name" value="Q_MOTIF"/>
    <property type="match status" value="1"/>
</dbReference>
<proteinExistence type="inferred from homology"/>
<sequence>MSFEQLGLDQPLLHAVADVGYRQPTPIQQQVIPEALKGRDMLACARTGTGKTAAFLLPLLQRLNASSAQEQAQASTGPRALVLVPTRELAQQVALAAERYSQATALRTLAVYGGANIRPQARALASGIDLLVATPGRLFDLVNHFELRLDAVSVLVVDEADRMLDLGFVRDIHKCRALIAAEHQTLCFSATFDARVQALGRELLRDPLWIQATATEAEGKLSQQVWQLDSRRRSEFLAELIGRNNWQQVLVFVASRQQAGQLCQELKLDGLKAEEFHGERTQGARNRALDAFKEGKLRVLVATDVAARGLHIEALPVVVNFGLPEADEDFTHRIGRSARAGQDGLALTLVTAKELPRLKQIAAKAGIALPDAAFPAGYEPGAPLPARYRELPPEGGAVAGGYREDKPRRRSDARGPGNSSQGNRGSGSSSQGNRGSGNRGSDSRSPNSRGANGKPKTTGATAKASGKKFLTGKVGR</sequence>
<dbReference type="SMART" id="SM00487">
    <property type="entry name" value="DEXDc"/>
    <property type="match status" value="1"/>
</dbReference>
<dbReference type="RefSeq" id="WP_207381328.1">
    <property type="nucleotide sequence ID" value="NZ_CP071502.1"/>
</dbReference>
<dbReference type="CDD" id="cd00268">
    <property type="entry name" value="DEADc"/>
    <property type="match status" value="1"/>
</dbReference>
<evidence type="ECO:0000256" key="7">
    <source>
        <dbReference type="RuleBase" id="RU000492"/>
    </source>
</evidence>
<dbReference type="InterPro" id="IPR014014">
    <property type="entry name" value="RNA_helicase_DEAD_Q_motif"/>
</dbReference>
<dbReference type="Proteomes" id="UP000663207">
    <property type="component" value="Chromosome"/>
</dbReference>
<keyword evidence="13" id="KW-1185">Reference proteome</keyword>
<dbReference type="SUPFAM" id="SSF52540">
    <property type="entry name" value="P-loop containing nucleoside triphosphate hydrolases"/>
    <property type="match status" value="2"/>
</dbReference>
<accession>A0ABX7R3B3</accession>
<keyword evidence="1 7" id="KW-0547">Nucleotide-binding</keyword>
<dbReference type="InterPro" id="IPR001650">
    <property type="entry name" value="Helicase_C-like"/>
</dbReference>
<gene>
    <name evidence="12" type="ORF">JYB85_05145</name>
</gene>
<dbReference type="Pfam" id="PF00270">
    <property type="entry name" value="DEAD"/>
    <property type="match status" value="1"/>
</dbReference>
<evidence type="ECO:0000256" key="8">
    <source>
        <dbReference type="SAM" id="MobiDB-lite"/>
    </source>
</evidence>
<feature type="compositionally biased region" description="Low complexity" evidence="8">
    <location>
        <begin position="414"/>
        <end position="433"/>
    </location>
</feature>
<protein>
    <submittedName>
        <fullName evidence="12">DEAD/DEAH box helicase</fullName>
    </submittedName>
</protein>
<evidence type="ECO:0000256" key="2">
    <source>
        <dbReference type="ARBA" id="ARBA00022801"/>
    </source>
</evidence>
<dbReference type="PROSITE" id="PS51194">
    <property type="entry name" value="HELICASE_CTER"/>
    <property type="match status" value="1"/>
</dbReference>
<feature type="short sequence motif" description="Q motif" evidence="6">
    <location>
        <begin position="1"/>
        <end position="29"/>
    </location>
</feature>
<dbReference type="PROSITE" id="PS00039">
    <property type="entry name" value="DEAD_ATP_HELICASE"/>
    <property type="match status" value="1"/>
</dbReference>
<name>A0ABX7R3B3_9GAMM</name>
<feature type="domain" description="DEAD-box RNA helicase Q" evidence="11">
    <location>
        <begin position="1"/>
        <end position="29"/>
    </location>
</feature>
<dbReference type="GO" id="GO:0004386">
    <property type="term" value="F:helicase activity"/>
    <property type="evidence" value="ECO:0007669"/>
    <property type="project" value="UniProtKB-KW"/>
</dbReference>
<organism evidence="12 13">
    <name type="scientific">Shewanella sedimentimangrovi</name>
    <dbReference type="NCBI Taxonomy" id="2814293"/>
    <lineage>
        <taxon>Bacteria</taxon>
        <taxon>Pseudomonadati</taxon>
        <taxon>Pseudomonadota</taxon>
        <taxon>Gammaproteobacteria</taxon>
        <taxon>Alteromonadales</taxon>
        <taxon>Shewanellaceae</taxon>
        <taxon>Shewanella</taxon>
    </lineage>
</organism>
<keyword evidence="3 7" id="KW-0347">Helicase</keyword>
<evidence type="ECO:0000256" key="6">
    <source>
        <dbReference type="PROSITE-ProRule" id="PRU00552"/>
    </source>
</evidence>
<dbReference type="PANTHER" id="PTHR47959">
    <property type="entry name" value="ATP-DEPENDENT RNA HELICASE RHLE-RELATED"/>
    <property type="match status" value="1"/>
</dbReference>